<feature type="compositionally biased region" description="Acidic residues" evidence="2">
    <location>
        <begin position="66"/>
        <end position="75"/>
    </location>
</feature>
<accession>A0AAV1E5Q7</accession>
<feature type="compositionally biased region" description="Low complexity" evidence="2">
    <location>
        <begin position="176"/>
        <end position="187"/>
    </location>
</feature>
<feature type="coiled-coil region" evidence="1">
    <location>
        <begin position="345"/>
        <end position="379"/>
    </location>
</feature>
<evidence type="ECO:0000256" key="1">
    <source>
        <dbReference type="SAM" id="Coils"/>
    </source>
</evidence>
<gene>
    <name evidence="3" type="ORF">OLC1_LOCUS22047</name>
</gene>
<dbReference type="InterPro" id="IPR040321">
    <property type="entry name" value="SCD2-like"/>
</dbReference>
<keyword evidence="4" id="KW-1185">Reference proteome</keyword>
<evidence type="ECO:0000313" key="3">
    <source>
        <dbReference type="EMBL" id="CAI9115541.1"/>
    </source>
</evidence>
<protein>
    <submittedName>
        <fullName evidence="3">OLC1v1016464C3</fullName>
    </submittedName>
</protein>
<dbReference type="PANTHER" id="PTHR31762">
    <property type="entry name" value="FAS-BINDING FACTOR-LIKE PROTEIN"/>
    <property type="match status" value="1"/>
</dbReference>
<dbReference type="Proteomes" id="UP001161247">
    <property type="component" value="Chromosome 8"/>
</dbReference>
<proteinExistence type="predicted"/>
<evidence type="ECO:0000313" key="4">
    <source>
        <dbReference type="Proteomes" id="UP001161247"/>
    </source>
</evidence>
<dbReference type="EMBL" id="OX459125">
    <property type="protein sequence ID" value="CAI9115541.1"/>
    <property type="molecule type" value="Genomic_DNA"/>
</dbReference>
<name>A0AAV1E5Q7_OLDCO</name>
<feature type="compositionally biased region" description="Low complexity" evidence="2">
    <location>
        <begin position="132"/>
        <end position="148"/>
    </location>
</feature>
<dbReference type="AlphaFoldDB" id="A0AAV1E5Q7"/>
<organism evidence="3 4">
    <name type="scientific">Oldenlandia corymbosa var. corymbosa</name>
    <dbReference type="NCBI Taxonomy" id="529605"/>
    <lineage>
        <taxon>Eukaryota</taxon>
        <taxon>Viridiplantae</taxon>
        <taxon>Streptophyta</taxon>
        <taxon>Embryophyta</taxon>
        <taxon>Tracheophyta</taxon>
        <taxon>Spermatophyta</taxon>
        <taxon>Magnoliopsida</taxon>
        <taxon>eudicotyledons</taxon>
        <taxon>Gunneridae</taxon>
        <taxon>Pentapetalae</taxon>
        <taxon>asterids</taxon>
        <taxon>lamiids</taxon>
        <taxon>Gentianales</taxon>
        <taxon>Rubiaceae</taxon>
        <taxon>Rubioideae</taxon>
        <taxon>Spermacoceae</taxon>
        <taxon>Hedyotis-Oldenlandia complex</taxon>
        <taxon>Oldenlandia</taxon>
    </lineage>
</organism>
<dbReference type="PANTHER" id="PTHR31762:SF10">
    <property type="entry name" value="FAS-BINDING FACTOR-LIKE PROTEIN"/>
    <property type="match status" value="1"/>
</dbReference>
<keyword evidence="1" id="KW-0175">Coiled coil</keyword>
<dbReference type="GO" id="GO:0000911">
    <property type="term" value="P:cytokinesis by cell plate formation"/>
    <property type="evidence" value="ECO:0007669"/>
    <property type="project" value="InterPro"/>
</dbReference>
<reference evidence="3" key="1">
    <citation type="submission" date="2023-03" db="EMBL/GenBank/DDBJ databases">
        <authorList>
            <person name="Julca I."/>
        </authorList>
    </citation>
    <scope>NUCLEOTIDE SEQUENCE</scope>
</reference>
<sequence length="623" mass="69635">MDRVRPVYTRQPSGSTTPTSGPPSSPMNSPFKTHVRSGSAGNVRRPQNTKAAAQRLAQVMSHQMPDDEDDEDDLLYDYTPANLLSGVGHASSRPNRNRSPMAVRTPIEQPSHVRAASGLRSSPVVNPVEQPSSTRSSSVVRLASSNSLEQISSAQSPLAGRSSQSTSSAEEIQPPSATSNSATSRSSQFNVMEQPLSARSSSRPNLPAKIVPMVPPVVPISLKPTVSAIPPDGQPDTRKDKRLSLDFGTFKYKEATQQPTSSSALQDELDMLQEENENLLEKVRLTEERCEEAEARARQLERQVANLGDGVSLEARLLSRKEAALQQREAALKVVSQTYGGKGEIEALRTEAETARDEANSALEQLHEVEREFKSLRTMTQRVMLTQEEMEEVVLKRCWLARYWSLCVQYGIHPEMAPARNEYWSSFAPLPTEVVLSAGQRAKDENFVVDNDLEEREKGIRNLNELVSEGSVESMLFVEKGLRELSSLKVEEAIAVAMAQKRRPGALKATDDLKLPFEGQPFTEAFELSKEEVDDVRFKKAWLTYFWRRAKNHGLNADIAEERLQFWISQEDALPTSNTAVDVERGLMELRKLGIETQLWEESRRMIDPDSNHKTQMDFELNY</sequence>
<feature type="compositionally biased region" description="Polar residues" evidence="2">
    <location>
        <begin position="149"/>
        <end position="170"/>
    </location>
</feature>
<evidence type="ECO:0000256" key="2">
    <source>
        <dbReference type="SAM" id="MobiDB-lite"/>
    </source>
</evidence>
<feature type="region of interest" description="Disordered" evidence="2">
    <location>
        <begin position="1"/>
        <end position="207"/>
    </location>
</feature>
<feature type="coiled-coil region" evidence="1">
    <location>
        <begin position="262"/>
        <end position="310"/>
    </location>
</feature>